<dbReference type="RefSeq" id="WP_179566039.1">
    <property type="nucleotide sequence ID" value="NZ_JACBZY010000001.1"/>
</dbReference>
<feature type="domain" description="HNH nuclease" evidence="2">
    <location>
        <begin position="346"/>
        <end position="398"/>
    </location>
</feature>
<dbReference type="EMBL" id="JACBZY010000001">
    <property type="protein sequence ID" value="NYG98518.1"/>
    <property type="molecule type" value="Genomic_DNA"/>
</dbReference>
<keyword evidence="4" id="KW-1185">Reference proteome</keyword>
<sequence length="525" mass="56059">MEKPTTTPRGDDLGGGLAGAGDLREVTLEGLVGRAGTVSARVCAAQVAEVRMLADAGFYAERESAGAAASVKAHDMALRAVAAELGGVLRLSDRVVQGRIGDAREMVEFYPDAVDAWEAGLISRGHMNVIVTAGRAVPVELRAEFEAEAIDRSLADTPNRVRAGLEIYAEQLAQRSLTERHEEAARERCVRVFPGRDGMCDLVATVPMVIGDAILDRLTRMGQTVKDARSPQAGESRPRPDSAFGVCQGDVRAHAGTADESTDEAPSDVEPDLRGIDQIRAQVQVVVPALALVGHGESPADLVGRSPTDADTARTLARNAPSLTRMLTDPVTGTVTAVDSYRPSWAQRRHLRARDQHCRFPGCRQAAIRCELDHTLDHALGGPTALSNLAHLCQRHHSMKQFTGWTVRQLSGGALEWTSETGRIYSENAPTPAVAFTPDSPTTTPPVPSDPANPTEPPGPPAPPAPPEPPTPPDAATDPPDLDIPIDPDPDALDRFFELLEIELGRHVDLAPDDPLDRALDPAPF</sequence>
<gene>
    <name evidence="3" type="ORF">BJ979_001144</name>
</gene>
<reference evidence="3 4" key="1">
    <citation type="submission" date="2020-07" db="EMBL/GenBank/DDBJ databases">
        <title>Sequencing the genomes of 1000 actinobacteria strains.</title>
        <authorList>
            <person name="Klenk H.-P."/>
        </authorList>
    </citation>
    <scope>NUCLEOTIDE SEQUENCE [LARGE SCALE GENOMIC DNA]</scope>
    <source>
        <strain evidence="3 4">DSM 23141</strain>
    </source>
</reference>
<dbReference type="Proteomes" id="UP000553888">
    <property type="component" value="Unassembled WGS sequence"/>
</dbReference>
<evidence type="ECO:0000313" key="4">
    <source>
        <dbReference type="Proteomes" id="UP000553888"/>
    </source>
</evidence>
<dbReference type="AlphaFoldDB" id="A0A852YHH0"/>
<accession>A0A852YHH0</accession>
<feature type="compositionally biased region" description="Pro residues" evidence="1">
    <location>
        <begin position="443"/>
        <end position="473"/>
    </location>
</feature>
<feature type="compositionally biased region" description="Acidic residues" evidence="1">
    <location>
        <begin position="480"/>
        <end position="491"/>
    </location>
</feature>
<dbReference type="InterPro" id="IPR003870">
    <property type="entry name" value="DUF222"/>
</dbReference>
<evidence type="ECO:0000313" key="3">
    <source>
        <dbReference type="EMBL" id="NYG98518.1"/>
    </source>
</evidence>
<evidence type="ECO:0000259" key="2">
    <source>
        <dbReference type="SMART" id="SM00507"/>
    </source>
</evidence>
<name>A0A852YHH0_9MICO</name>
<evidence type="ECO:0000256" key="1">
    <source>
        <dbReference type="SAM" id="MobiDB-lite"/>
    </source>
</evidence>
<proteinExistence type="predicted"/>
<dbReference type="Gene3D" id="1.10.30.50">
    <property type="match status" value="1"/>
</dbReference>
<dbReference type="CDD" id="cd00085">
    <property type="entry name" value="HNHc"/>
    <property type="match status" value="1"/>
</dbReference>
<protein>
    <recommendedName>
        <fullName evidence="2">HNH nuclease domain-containing protein</fullName>
    </recommendedName>
</protein>
<comment type="caution">
    <text evidence="3">The sequence shown here is derived from an EMBL/GenBank/DDBJ whole genome shotgun (WGS) entry which is preliminary data.</text>
</comment>
<feature type="region of interest" description="Disordered" evidence="1">
    <location>
        <begin position="225"/>
        <end position="246"/>
    </location>
</feature>
<feature type="region of interest" description="Disordered" evidence="1">
    <location>
        <begin position="506"/>
        <end position="525"/>
    </location>
</feature>
<dbReference type="SMART" id="SM00507">
    <property type="entry name" value="HNHc"/>
    <property type="match status" value="1"/>
</dbReference>
<organism evidence="3 4">
    <name type="scientific">Schumannella luteola</name>
    <dbReference type="NCBI Taxonomy" id="472059"/>
    <lineage>
        <taxon>Bacteria</taxon>
        <taxon>Bacillati</taxon>
        <taxon>Actinomycetota</taxon>
        <taxon>Actinomycetes</taxon>
        <taxon>Micrococcales</taxon>
        <taxon>Microbacteriaceae</taxon>
        <taxon>Schumannella</taxon>
    </lineage>
</organism>
<dbReference type="Pfam" id="PF02720">
    <property type="entry name" value="DUF222"/>
    <property type="match status" value="1"/>
</dbReference>
<feature type="region of interest" description="Disordered" evidence="1">
    <location>
        <begin position="430"/>
        <end position="491"/>
    </location>
</feature>
<dbReference type="InterPro" id="IPR003615">
    <property type="entry name" value="HNH_nuc"/>
</dbReference>